<evidence type="ECO:0000313" key="4">
    <source>
        <dbReference type="Proteomes" id="UP000182584"/>
    </source>
</evidence>
<sequence length="560" mass="64138">MSDHSKDFEQIDELTGLSTFTSFRVLAQDVLDDPTIRNDIAFVYFNVENFRSYNEKYGFAAGSDCLRLIGQTIQAIFPQEICSRVATDHFCIVADRNEIEEKIKQVCEELRPFRMETHMQLHAGIYFPNPDDFECTLCMDKAKIACDSLKHQYDSMFGYYDVKLDDEYQRTRYIIEHFDAAIENGYICAWFQPLVRSFTGEISGYEALARWLDPDLGFISPADFVPVLEKYHIIRKLDLAVTQYVCNVQKKVMESGGQIMPVSINLSQQDFMGDDIVSEIDEIVLESGIPPEYINIEITESIFSIDSDRVTNIIDAFRLQGYEVWMDDFGSGYSSLNSMQKYTFDCLKLDMKFLAGFSHSRNSKIIIESVIGMTKQLGIRTIAEGVESEEEAEYLRQVGCDQIQGFLYSKPGPFDEVYNLDIPKENTGLRKYHEKIGTINLLSQDPLGKEDDATKKIKFPMALVEEHKGHLDILTHNESFTEYVSLLGFASVNEAKDMLNSDSENSISVRDYMKSALDNDRFEVCHYSRNGLRCTLQINFIANYRSRNAFLFLGLVAESE</sequence>
<dbReference type="AlphaFoldDB" id="A0A1H9U3P8"/>
<dbReference type="Pfam" id="PF00990">
    <property type="entry name" value="GGDEF"/>
    <property type="match status" value="1"/>
</dbReference>
<dbReference type="SMART" id="SM00052">
    <property type="entry name" value="EAL"/>
    <property type="match status" value="1"/>
</dbReference>
<dbReference type="InterPro" id="IPR029787">
    <property type="entry name" value="Nucleotide_cyclase"/>
</dbReference>
<organism evidence="3 4">
    <name type="scientific">Butyrivibrio fibrisolvens</name>
    <dbReference type="NCBI Taxonomy" id="831"/>
    <lineage>
        <taxon>Bacteria</taxon>
        <taxon>Bacillati</taxon>
        <taxon>Bacillota</taxon>
        <taxon>Clostridia</taxon>
        <taxon>Lachnospirales</taxon>
        <taxon>Lachnospiraceae</taxon>
        <taxon>Butyrivibrio</taxon>
    </lineage>
</organism>
<feature type="domain" description="GGDEF" evidence="2">
    <location>
        <begin position="38"/>
        <end position="162"/>
    </location>
</feature>
<dbReference type="Gene3D" id="3.20.20.450">
    <property type="entry name" value="EAL domain"/>
    <property type="match status" value="1"/>
</dbReference>
<evidence type="ECO:0000259" key="1">
    <source>
        <dbReference type="PROSITE" id="PS50883"/>
    </source>
</evidence>
<dbReference type="InterPro" id="IPR001633">
    <property type="entry name" value="EAL_dom"/>
</dbReference>
<dbReference type="CDD" id="cd01948">
    <property type="entry name" value="EAL"/>
    <property type="match status" value="1"/>
</dbReference>
<dbReference type="GO" id="GO:0071111">
    <property type="term" value="F:cyclic-guanylate-specific phosphodiesterase activity"/>
    <property type="evidence" value="ECO:0007669"/>
    <property type="project" value="InterPro"/>
</dbReference>
<dbReference type="PANTHER" id="PTHR33121:SF79">
    <property type="entry name" value="CYCLIC DI-GMP PHOSPHODIESTERASE PDED-RELATED"/>
    <property type="match status" value="1"/>
</dbReference>
<name>A0A1H9U3P8_BUTFI</name>
<dbReference type="EMBL" id="FOGJ01000017">
    <property type="protein sequence ID" value="SES04066.1"/>
    <property type="molecule type" value="Genomic_DNA"/>
</dbReference>
<dbReference type="RefSeq" id="WP_074756885.1">
    <property type="nucleotide sequence ID" value="NZ_FOGJ01000017.1"/>
</dbReference>
<feature type="domain" description="EAL" evidence="1">
    <location>
        <begin position="171"/>
        <end position="425"/>
    </location>
</feature>
<dbReference type="PROSITE" id="PS50883">
    <property type="entry name" value="EAL"/>
    <property type="match status" value="1"/>
</dbReference>
<reference evidence="3 4" key="1">
    <citation type="submission" date="2016-10" db="EMBL/GenBank/DDBJ databases">
        <authorList>
            <person name="de Groot N.N."/>
        </authorList>
    </citation>
    <scope>NUCLEOTIDE SEQUENCE [LARGE SCALE GENOMIC DNA]</scope>
    <source>
        <strain evidence="3 4">AR40</strain>
    </source>
</reference>
<dbReference type="SMART" id="SM00267">
    <property type="entry name" value="GGDEF"/>
    <property type="match status" value="1"/>
</dbReference>
<proteinExistence type="predicted"/>
<gene>
    <name evidence="3" type="ORF">SAMN04487884_11729</name>
</gene>
<dbReference type="Gene3D" id="3.30.70.270">
    <property type="match status" value="1"/>
</dbReference>
<dbReference type="Proteomes" id="UP000182584">
    <property type="component" value="Unassembled WGS sequence"/>
</dbReference>
<dbReference type="OrthoDB" id="9805474at2"/>
<accession>A0A1H9U3P8</accession>
<dbReference type="InterPro" id="IPR035919">
    <property type="entry name" value="EAL_sf"/>
</dbReference>
<dbReference type="SUPFAM" id="SSF55073">
    <property type="entry name" value="Nucleotide cyclase"/>
    <property type="match status" value="1"/>
</dbReference>
<dbReference type="PANTHER" id="PTHR33121">
    <property type="entry name" value="CYCLIC DI-GMP PHOSPHODIESTERASE PDEF"/>
    <property type="match status" value="1"/>
</dbReference>
<dbReference type="InterPro" id="IPR000160">
    <property type="entry name" value="GGDEF_dom"/>
</dbReference>
<dbReference type="InterPro" id="IPR043128">
    <property type="entry name" value="Rev_trsase/Diguanyl_cyclase"/>
</dbReference>
<dbReference type="InterPro" id="IPR050706">
    <property type="entry name" value="Cyclic-di-GMP_PDE-like"/>
</dbReference>
<protein>
    <submittedName>
        <fullName evidence="3">EAL domain, c-di-GMP-specific phosphodiesterase class I (Or its enzymatically inactive variant)</fullName>
    </submittedName>
</protein>
<evidence type="ECO:0000259" key="2">
    <source>
        <dbReference type="PROSITE" id="PS50887"/>
    </source>
</evidence>
<evidence type="ECO:0000313" key="3">
    <source>
        <dbReference type="EMBL" id="SES04066.1"/>
    </source>
</evidence>
<dbReference type="PROSITE" id="PS50887">
    <property type="entry name" value="GGDEF"/>
    <property type="match status" value="1"/>
</dbReference>
<dbReference type="SUPFAM" id="SSF141868">
    <property type="entry name" value="EAL domain-like"/>
    <property type="match status" value="1"/>
</dbReference>
<dbReference type="Pfam" id="PF00563">
    <property type="entry name" value="EAL"/>
    <property type="match status" value="1"/>
</dbReference>
<dbReference type="eggNOG" id="COG2200">
    <property type="taxonomic scope" value="Bacteria"/>
</dbReference>